<evidence type="ECO:0000256" key="2">
    <source>
        <dbReference type="SAM" id="SignalP"/>
    </source>
</evidence>
<accession>A0A6I3KYM4</accession>
<name>A0A6I3KYM4_9NOCA</name>
<protein>
    <submittedName>
        <fullName evidence="3">Uncharacterized protein</fullName>
    </submittedName>
</protein>
<keyword evidence="2" id="KW-0732">Signal</keyword>
<sequence>MTSSSATTSRLRRLTARTAVRCAGRVALAALAIPASAATAEAGIPVVSQIADPDWNHDHGGDQDRHDRIGARSSRGPGSRPAPRAARAASGAVSPRR</sequence>
<feature type="region of interest" description="Disordered" evidence="1">
    <location>
        <begin position="51"/>
        <end position="97"/>
    </location>
</feature>
<keyword evidence="4" id="KW-1185">Reference proteome</keyword>
<dbReference type="RefSeq" id="WP_154790256.1">
    <property type="nucleotide sequence ID" value="NZ_WMBB01000011.1"/>
</dbReference>
<dbReference type="EMBL" id="WMBB01000011">
    <property type="protein sequence ID" value="MTE15843.1"/>
    <property type="molecule type" value="Genomic_DNA"/>
</dbReference>
<dbReference type="Proteomes" id="UP000432464">
    <property type="component" value="Unassembled WGS sequence"/>
</dbReference>
<reference evidence="3 4" key="1">
    <citation type="submission" date="2019-11" db="EMBL/GenBank/DDBJ databases">
        <title>Nocardia sp. nov. CT2-14 isolated from soil.</title>
        <authorList>
            <person name="Kanchanasin P."/>
            <person name="Tanasupawat S."/>
            <person name="Yuki M."/>
            <person name="Kudo T."/>
        </authorList>
    </citation>
    <scope>NUCLEOTIDE SEQUENCE [LARGE SCALE GENOMIC DNA]</scope>
    <source>
        <strain evidence="3 4">CT2-14</strain>
    </source>
</reference>
<gene>
    <name evidence="3" type="ORF">GLP40_24110</name>
</gene>
<evidence type="ECO:0000256" key="1">
    <source>
        <dbReference type="SAM" id="MobiDB-lite"/>
    </source>
</evidence>
<organism evidence="3 4">
    <name type="scientific">Nocardia aurantiaca</name>
    <dbReference type="NCBI Taxonomy" id="2675850"/>
    <lineage>
        <taxon>Bacteria</taxon>
        <taxon>Bacillati</taxon>
        <taxon>Actinomycetota</taxon>
        <taxon>Actinomycetes</taxon>
        <taxon>Mycobacteriales</taxon>
        <taxon>Nocardiaceae</taxon>
        <taxon>Nocardia</taxon>
    </lineage>
</organism>
<comment type="caution">
    <text evidence="3">The sequence shown here is derived from an EMBL/GenBank/DDBJ whole genome shotgun (WGS) entry which is preliminary data.</text>
</comment>
<feature type="chain" id="PRO_5026115323" evidence="2">
    <location>
        <begin position="38"/>
        <end position="97"/>
    </location>
</feature>
<feature type="signal peptide" evidence="2">
    <location>
        <begin position="1"/>
        <end position="37"/>
    </location>
</feature>
<feature type="compositionally biased region" description="Basic and acidic residues" evidence="1">
    <location>
        <begin position="54"/>
        <end position="70"/>
    </location>
</feature>
<proteinExistence type="predicted"/>
<feature type="compositionally biased region" description="Low complexity" evidence="1">
    <location>
        <begin position="71"/>
        <end position="97"/>
    </location>
</feature>
<evidence type="ECO:0000313" key="3">
    <source>
        <dbReference type="EMBL" id="MTE15843.1"/>
    </source>
</evidence>
<dbReference type="AlphaFoldDB" id="A0A6I3KYM4"/>
<evidence type="ECO:0000313" key="4">
    <source>
        <dbReference type="Proteomes" id="UP000432464"/>
    </source>
</evidence>